<evidence type="ECO:0000256" key="8">
    <source>
        <dbReference type="ARBA" id="ARBA00023063"/>
    </source>
</evidence>
<dbReference type="EMBL" id="BJCL01000017">
    <property type="protein sequence ID" value="GCL65486.1"/>
    <property type="molecule type" value="Genomic_DNA"/>
</dbReference>
<feature type="transmembrane region" description="Helical" evidence="10">
    <location>
        <begin position="127"/>
        <end position="153"/>
    </location>
</feature>
<comment type="subcellular location">
    <subcellularLocation>
        <location evidence="1">Cell inner membrane</location>
        <topology evidence="1">Multi-pass membrane protein</topology>
    </subcellularLocation>
</comment>
<dbReference type="Pfam" id="PF07690">
    <property type="entry name" value="MFS_1"/>
    <property type="match status" value="1"/>
</dbReference>
<evidence type="ECO:0000256" key="7">
    <source>
        <dbReference type="ARBA" id="ARBA00022989"/>
    </source>
</evidence>
<dbReference type="RefSeq" id="WP_137735199.1">
    <property type="nucleotide sequence ID" value="NZ_BJCL01000017.1"/>
</dbReference>
<feature type="transmembrane region" description="Helical" evidence="10">
    <location>
        <begin position="281"/>
        <end position="299"/>
    </location>
</feature>
<feature type="transmembrane region" description="Helical" evidence="10">
    <location>
        <begin position="246"/>
        <end position="269"/>
    </location>
</feature>
<name>A0A480AX67_9BURK</name>
<keyword evidence="3" id="KW-0813">Transport</keyword>
<protein>
    <submittedName>
        <fullName evidence="11">Nitrite extrusion protein</fullName>
    </submittedName>
</protein>
<feature type="transmembrane region" description="Helical" evidence="10">
    <location>
        <begin position="165"/>
        <end position="189"/>
    </location>
</feature>
<evidence type="ECO:0000256" key="2">
    <source>
        <dbReference type="ARBA" id="ARBA00008432"/>
    </source>
</evidence>
<organism evidence="11 12">
    <name type="scientific">Pseudaquabacterium pictum</name>
    <dbReference type="NCBI Taxonomy" id="2315236"/>
    <lineage>
        <taxon>Bacteria</taxon>
        <taxon>Pseudomonadati</taxon>
        <taxon>Pseudomonadota</taxon>
        <taxon>Betaproteobacteria</taxon>
        <taxon>Burkholderiales</taxon>
        <taxon>Sphaerotilaceae</taxon>
        <taxon>Pseudaquabacterium</taxon>
    </lineage>
</organism>
<dbReference type="GO" id="GO:0015112">
    <property type="term" value="F:nitrate transmembrane transporter activity"/>
    <property type="evidence" value="ECO:0007669"/>
    <property type="project" value="InterPro"/>
</dbReference>
<feature type="transmembrane region" description="Helical" evidence="10">
    <location>
        <begin position="201"/>
        <end position="225"/>
    </location>
</feature>
<accession>A0A480AX67</accession>
<dbReference type="FunFam" id="1.20.1250.20:FF:000024">
    <property type="entry name" value="Nitrite extrusion protein NarK"/>
    <property type="match status" value="1"/>
</dbReference>
<dbReference type="InterPro" id="IPR011701">
    <property type="entry name" value="MFS"/>
</dbReference>
<keyword evidence="8" id="KW-0534">Nitrate assimilation</keyword>
<dbReference type="InterPro" id="IPR044772">
    <property type="entry name" value="NO3_transporter"/>
</dbReference>
<evidence type="ECO:0000256" key="5">
    <source>
        <dbReference type="ARBA" id="ARBA00022519"/>
    </source>
</evidence>
<evidence type="ECO:0000256" key="4">
    <source>
        <dbReference type="ARBA" id="ARBA00022475"/>
    </source>
</evidence>
<feature type="transmembrane region" description="Helical" evidence="10">
    <location>
        <begin position="30"/>
        <end position="54"/>
    </location>
</feature>
<feature type="transmembrane region" description="Helical" evidence="10">
    <location>
        <begin position="96"/>
        <end position="115"/>
    </location>
</feature>
<comment type="caution">
    <text evidence="11">The sequence shown here is derived from an EMBL/GenBank/DDBJ whole genome shotgun (WGS) entry which is preliminary data.</text>
</comment>
<evidence type="ECO:0000313" key="12">
    <source>
        <dbReference type="Proteomes" id="UP000301751"/>
    </source>
</evidence>
<dbReference type="Gene3D" id="1.20.1250.20">
    <property type="entry name" value="MFS general substrate transporter like domains"/>
    <property type="match status" value="1"/>
</dbReference>
<dbReference type="Proteomes" id="UP000301751">
    <property type="component" value="Unassembled WGS sequence"/>
</dbReference>
<keyword evidence="9 10" id="KW-0472">Membrane</keyword>
<sequence length="463" mass="49176">MTSMTIIQHWNPEDRKFWDLSGRAVARRNLWVSVPALALAFAVWMLWSVVVVHLPAAGFRYSTNQLFWLTALPALCGATLRIFYAFAVPMIGGRRFTTLATASLLVPAVGIGLAVQDPNTPFEWMVVLALLCGLGGGNFASSMANISFFFPSARQGYALGLNAGLGHLGVALVQLLVPLAISAGVFGVFSGPAQQTVEGPMWLQNAGFIWVPLILASTATAWFGMDDLAATHAGMAQQAVIFTRRHNWLMCWLYLGTFGSFIGFSASLPMLAQSQFQRADALHLVWLGPLIGAVLRPLGGWMADHWGGARVTFWIFVAMALAASAALLFLPATDTTGQPGHGGNFPGFLAAFGVLFAASGIGNGSTFRMISSLFVAERVQRAGGLPSDQVLAAKEGAVEAAAALGFASAIGAYGGFFIPKSVGSSLAMTGSASAALVMFIVFYLSCIALTWWAYSRRNAPYPC</sequence>
<evidence type="ECO:0000256" key="1">
    <source>
        <dbReference type="ARBA" id="ARBA00004429"/>
    </source>
</evidence>
<dbReference type="SUPFAM" id="SSF103473">
    <property type="entry name" value="MFS general substrate transporter"/>
    <property type="match status" value="1"/>
</dbReference>
<evidence type="ECO:0000256" key="10">
    <source>
        <dbReference type="SAM" id="Phobius"/>
    </source>
</evidence>
<dbReference type="GO" id="GO:0015291">
    <property type="term" value="F:secondary active transmembrane transporter activity"/>
    <property type="evidence" value="ECO:0007669"/>
    <property type="project" value="UniProtKB-ARBA"/>
</dbReference>
<dbReference type="OrthoDB" id="9771451at2"/>
<dbReference type="AlphaFoldDB" id="A0A480AX67"/>
<evidence type="ECO:0000256" key="6">
    <source>
        <dbReference type="ARBA" id="ARBA00022692"/>
    </source>
</evidence>
<keyword evidence="6 10" id="KW-0812">Transmembrane</keyword>
<comment type="similarity">
    <text evidence="2">Belongs to the major facilitator superfamily. Nitrate/nitrite porter (TC 2.A.1.8) family.</text>
</comment>
<dbReference type="InterPro" id="IPR036259">
    <property type="entry name" value="MFS_trans_sf"/>
</dbReference>
<feature type="transmembrane region" description="Helical" evidence="10">
    <location>
        <begin position="397"/>
        <end position="418"/>
    </location>
</feature>
<dbReference type="GO" id="GO:0015707">
    <property type="term" value="P:nitrite transport"/>
    <property type="evidence" value="ECO:0007669"/>
    <property type="project" value="UniProtKB-ARBA"/>
</dbReference>
<reference evidence="12" key="1">
    <citation type="submission" date="2019-03" db="EMBL/GenBank/DDBJ databases">
        <title>Aquabacterium pictum sp.nov., the first bacteriochlorophyll a-containing freshwater bacterium in the genus Aquabacterium of the class Betaproteobacteria.</title>
        <authorList>
            <person name="Hirose S."/>
            <person name="Tank M."/>
            <person name="Hara E."/>
            <person name="Tamaki H."/>
            <person name="Takaichi S."/>
            <person name="Haruta S."/>
            <person name="Hanada S."/>
        </authorList>
    </citation>
    <scope>NUCLEOTIDE SEQUENCE [LARGE SCALE GENOMIC DNA]</scope>
    <source>
        <strain evidence="12">W35</strain>
    </source>
</reference>
<feature type="transmembrane region" description="Helical" evidence="10">
    <location>
        <begin position="350"/>
        <end position="376"/>
    </location>
</feature>
<dbReference type="GO" id="GO:0005886">
    <property type="term" value="C:plasma membrane"/>
    <property type="evidence" value="ECO:0007669"/>
    <property type="project" value="UniProtKB-SubCell"/>
</dbReference>
<keyword evidence="12" id="KW-1185">Reference proteome</keyword>
<evidence type="ECO:0000256" key="3">
    <source>
        <dbReference type="ARBA" id="ARBA00022448"/>
    </source>
</evidence>
<feature type="transmembrane region" description="Helical" evidence="10">
    <location>
        <begin position="66"/>
        <end position="84"/>
    </location>
</feature>
<proteinExistence type="inferred from homology"/>
<feature type="transmembrane region" description="Helical" evidence="10">
    <location>
        <begin position="311"/>
        <end position="330"/>
    </location>
</feature>
<evidence type="ECO:0000256" key="9">
    <source>
        <dbReference type="ARBA" id="ARBA00023136"/>
    </source>
</evidence>
<gene>
    <name evidence="11" type="primary">narK</name>
    <name evidence="11" type="ORF">AQPW35_45670</name>
</gene>
<feature type="transmembrane region" description="Helical" evidence="10">
    <location>
        <begin position="430"/>
        <end position="454"/>
    </location>
</feature>
<keyword evidence="4" id="KW-1003">Cell membrane</keyword>
<dbReference type="PANTHER" id="PTHR23515">
    <property type="entry name" value="HIGH-AFFINITY NITRATE TRANSPORTER 2.3"/>
    <property type="match status" value="1"/>
</dbReference>
<keyword evidence="7 10" id="KW-1133">Transmembrane helix</keyword>
<evidence type="ECO:0000313" key="11">
    <source>
        <dbReference type="EMBL" id="GCL65486.1"/>
    </source>
</evidence>
<keyword evidence="5" id="KW-0997">Cell inner membrane</keyword>
<dbReference type="GO" id="GO:0042128">
    <property type="term" value="P:nitrate assimilation"/>
    <property type="evidence" value="ECO:0007669"/>
    <property type="project" value="UniProtKB-KW"/>
</dbReference>